<proteinExistence type="predicted"/>
<keyword evidence="3" id="KW-1185">Reference proteome</keyword>
<feature type="region of interest" description="Disordered" evidence="1">
    <location>
        <begin position="19"/>
        <end position="38"/>
    </location>
</feature>
<gene>
    <name evidence="2" type="ORF">GORHZ_135_00060</name>
</gene>
<evidence type="ECO:0000256" key="1">
    <source>
        <dbReference type="SAM" id="MobiDB-lite"/>
    </source>
</evidence>
<dbReference type="EMBL" id="BAHC01000135">
    <property type="protein sequence ID" value="GAB91457.1"/>
    <property type="molecule type" value="Genomic_DNA"/>
</dbReference>
<evidence type="ECO:0000313" key="2">
    <source>
        <dbReference type="EMBL" id="GAB91457.1"/>
    </source>
</evidence>
<reference evidence="2 3" key="1">
    <citation type="submission" date="2012-08" db="EMBL/GenBank/DDBJ databases">
        <title>Whole genome shotgun sequence of Gordonia rhizosphera NBRC 16068.</title>
        <authorList>
            <person name="Takarada H."/>
            <person name="Isaki S."/>
            <person name="Hosoyama A."/>
            <person name="Tsuchikane K."/>
            <person name="Katsumata H."/>
            <person name="Baba S."/>
            <person name="Ohji S."/>
            <person name="Yamazaki S."/>
            <person name="Fujita N."/>
        </authorList>
    </citation>
    <scope>NUCLEOTIDE SEQUENCE [LARGE SCALE GENOMIC DNA]</scope>
    <source>
        <strain evidence="2 3">NBRC 16068</strain>
    </source>
</reference>
<evidence type="ECO:0000313" key="3">
    <source>
        <dbReference type="Proteomes" id="UP000008363"/>
    </source>
</evidence>
<dbReference type="AlphaFoldDB" id="K6WH20"/>
<comment type="caution">
    <text evidence="2">The sequence shown here is derived from an EMBL/GenBank/DDBJ whole genome shotgun (WGS) entry which is preliminary data.</text>
</comment>
<dbReference type="Proteomes" id="UP000008363">
    <property type="component" value="Unassembled WGS sequence"/>
</dbReference>
<name>K6WH20_9ACTN</name>
<organism evidence="2 3">
    <name type="scientific">Gordonia rhizosphera NBRC 16068</name>
    <dbReference type="NCBI Taxonomy" id="1108045"/>
    <lineage>
        <taxon>Bacteria</taxon>
        <taxon>Bacillati</taxon>
        <taxon>Actinomycetota</taxon>
        <taxon>Actinomycetes</taxon>
        <taxon>Mycobacteriales</taxon>
        <taxon>Gordoniaceae</taxon>
        <taxon>Gordonia</taxon>
    </lineage>
</organism>
<accession>K6WH20</accession>
<protein>
    <submittedName>
        <fullName evidence="2">Uncharacterized protein</fullName>
    </submittedName>
</protein>
<sequence>MTQTEYRWLAAGHLGIDTPNQCPSANAGRRSRSAENECETEVDIEPGSGGMLSNERHRVSNSRLGHSEMTTTAVYGPFASWPTG</sequence>